<dbReference type="InterPro" id="IPR016169">
    <property type="entry name" value="FAD-bd_PCMH_sub2"/>
</dbReference>
<comment type="cofactor">
    <cofactor evidence="1">
        <name>FAD</name>
        <dbReference type="ChEBI" id="CHEBI:57692"/>
    </cofactor>
</comment>
<dbReference type="Pfam" id="PF08031">
    <property type="entry name" value="BBE"/>
    <property type="match status" value="1"/>
</dbReference>
<keyword evidence="6" id="KW-0325">Glycoprotein</keyword>
<dbReference type="Proteomes" id="UP001420932">
    <property type="component" value="Unassembled WGS sequence"/>
</dbReference>
<dbReference type="InterPro" id="IPR006094">
    <property type="entry name" value="Oxid_FAD_bind_N"/>
</dbReference>
<comment type="similarity">
    <text evidence="2">Belongs to the oxygen-dependent FAD-linked oxidoreductase family.</text>
</comment>
<evidence type="ECO:0000313" key="9">
    <source>
        <dbReference type="Proteomes" id="UP001420932"/>
    </source>
</evidence>
<dbReference type="InterPro" id="IPR016167">
    <property type="entry name" value="FAD-bd_PCMH_sub1"/>
</dbReference>
<dbReference type="Gene3D" id="3.30.43.10">
    <property type="entry name" value="Uridine Diphospho-n-acetylenolpyruvylglucosamine Reductase, domain 2"/>
    <property type="match status" value="1"/>
</dbReference>
<keyword evidence="5" id="KW-0274">FAD</keyword>
<evidence type="ECO:0000256" key="4">
    <source>
        <dbReference type="ARBA" id="ARBA00022729"/>
    </source>
</evidence>
<evidence type="ECO:0000256" key="2">
    <source>
        <dbReference type="ARBA" id="ARBA00005466"/>
    </source>
</evidence>
<gene>
    <name evidence="8" type="ORF">Syun_029485</name>
</gene>
<proteinExistence type="inferred from homology"/>
<evidence type="ECO:0000313" key="8">
    <source>
        <dbReference type="EMBL" id="KAK9087091.1"/>
    </source>
</evidence>
<protein>
    <recommendedName>
        <fullName evidence="7">FAD-binding PCMH-type domain-containing protein</fullName>
    </recommendedName>
</protein>
<name>A0AAP0HJW6_9MAGN</name>
<evidence type="ECO:0000256" key="5">
    <source>
        <dbReference type="ARBA" id="ARBA00022827"/>
    </source>
</evidence>
<reference evidence="8 9" key="1">
    <citation type="submission" date="2024-01" db="EMBL/GenBank/DDBJ databases">
        <title>Genome assemblies of Stephania.</title>
        <authorList>
            <person name="Yang L."/>
        </authorList>
    </citation>
    <scope>NUCLEOTIDE SEQUENCE [LARGE SCALE GENOMIC DNA]</scope>
    <source>
        <strain evidence="8">YNDBR</strain>
        <tissue evidence="8">Leaf</tissue>
    </source>
</reference>
<dbReference type="Gene3D" id="3.30.465.10">
    <property type="match status" value="1"/>
</dbReference>
<dbReference type="PANTHER" id="PTHR32448">
    <property type="entry name" value="OS08G0158400 PROTEIN"/>
    <property type="match status" value="1"/>
</dbReference>
<dbReference type="GO" id="GO:0016491">
    <property type="term" value="F:oxidoreductase activity"/>
    <property type="evidence" value="ECO:0007669"/>
    <property type="project" value="InterPro"/>
</dbReference>
<dbReference type="SUPFAM" id="SSF56176">
    <property type="entry name" value="FAD-binding/transporter-associated domain-like"/>
    <property type="match status" value="1"/>
</dbReference>
<sequence>MSSSSSSSDRCIEKFLRCLSRHDPNILISTPNDSCYLSDLQRSIQNLRFCATQTPKVRRPQVVVTPLKESHVQAAVICSKECNLQMKIRGNGHDYEGLSYVSDVPFVVLDMLKLNNVEIDVKEGTTWVGGGATVGELYYNIAKKTPSHTFPSGICPTVGVGGHFSGGGFGTLVRKYGLSSDNIIDARLVSANGDILDRNSMGEDLFWAIRGGGGESFGVILAWKIKLVSIPKMVTVFDVAKTLEQGATSLTHKWQDIAHNLPDELYLKVLFQREKASQKEGSFTIKATFQALFLGETKQLLSIMEQWFPQLGVKSEHCKEMSWIQSILYSSSIDPNGPLEILLERTLDNPKFDTQLTRTRRMFFKSASDYVKAPLSESALEGIWKIFSDYSSAKHPYMLWSPSGGALGRVEPSGTPYPHRKNLYLIEYMVSWDEKGTEVADTNLTWLRRLYRYMEPYVSKAPREAYFNFRDLDLGRSKNGTTGATYDEAKAWGVKYFMGNFDRLVKVKNKVDPGNLFRSEQSINTQAETHLEMRASVGPGQRVMW</sequence>
<keyword evidence="9" id="KW-1185">Reference proteome</keyword>
<feature type="domain" description="FAD-binding PCMH-type" evidence="7">
    <location>
        <begin position="56"/>
        <end position="230"/>
    </location>
</feature>
<evidence type="ECO:0000256" key="1">
    <source>
        <dbReference type="ARBA" id="ARBA00001974"/>
    </source>
</evidence>
<evidence type="ECO:0000259" key="7">
    <source>
        <dbReference type="PROSITE" id="PS51387"/>
    </source>
</evidence>
<keyword evidence="3" id="KW-0285">Flavoprotein</keyword>
<accession>A0AAP0HJW6</accession>
<dbReference type="Gene3D" id="3.40.462.20">
    <property type="match status" value="1"/>
</dbReference>
<dbReference type="InterPro" id="IPR012951">
    <property type="entry name" value="BBE"/>
</dbReference>
<evidence type="ECO:0000256" key="3">
    <source>
        <dbReference type="ARBA" id="ARBA00022630"/>
    </source>
</evidence>
<comment type="caution">
    <text evidence="8">The sequence shown here is derived from an EMBL/GenBank/DDBJ whole genome shotgun (WGS) entry which is preliminary data.</text>
</comment>
<dbReference type="Pfam" id="PF01565">
    <property type="entry name" value="FAD_binding_4"/>
    <property type="match status" value="1"/>
</dbReference>
<dbReference type="InterPro" id="IPR036318">
    <property type="entry name" value="FAD-bd_PCMH-like_sf"/>
</dbReference>
<organism evidence="8 9">
    <name type="scientific">Stephania yunnanensis</name>
    <dbReference type="NCBI Taxonomy" id="152371"/>
    <lineage>
        <taxon>Eukaryota</taxon>
        <taxon>Viridiplantae</taxon>
        <taxon>Streptophyta</taxon>
        <taxon>Embryophyta</taxon>
        <taxon>Tracheophyta</taxon>
        <taxon>Spermatophyta</taxon>
        <taxon>Magnoliopsida</taxon>
        <taxon>Ranunculales</taxon>
        <taxon>Menispermaceae</taxon>
        <taxon>Menispermoideae</taxon>
        <taxon>Cissampelideae</taxon>
        <taxon>Stephania</taxon>
    </lineage>
</organism>
<dbReference type="PROSITE" id="PS51387">
    <property type="entry name" value="FAD_PCMH"/>
    <property type="match status" value="1"/>
</dbReference>
<dbReference type="GO" id="GO:0071949">
    <property type="term" value="F:FAD binding"/>
    <property type="evidence" value="ECO:0007669"/>
    <property type="project" value="InterPro"/>
</dbReference>
<dbReference type="InterPro" id="IPR016166">
    <property type="entry name" value="FAD-bd_PCMH"/>
</dbReference>
<keyword evidence="4" id="KW-0732">Signal</keyword>
<dbReference type="AlphaFoldDB" id="A0AAP0HJW6"/>
<evidence type="ECO:0000256" key="6">
    <source>
        <dbReference type="ARBA" id="ARBA00023180"/>
    </source>
</evidence>
<dbReference type="EMBL" id="JBBNAF010000013">
    <property type="protein sequence ID" value="KAK9087091.1"/>
    <property type="molecule type" value="Genomic_DNA"/>
</dbReference>